<evidence type="ECO:0000313" key="1">
    <source>
        <dbReference type="EMBL" id="CDR34997.1"/>
    </source>
</evidence>
<reference evidence="1" key="1">
    <citation type="submission" date="2013-12" db="EMBL/GenBank/DDBJ databases">
        <authorList>
            <person name="Linke B."/>
        </authorList>
    </citation>
    <scope>NUCLEOTIDE SEQUENCE [LARGE SCALE GENOMIC DNA]</scope>
    <source>
        <strain evidence="1">CRIB-18</strain>
    </source>
</reference>
<dbReference type="RefSeq" id="WP_041018549.1">
    <property type="nucleotide sequence ID" value="NZ_CCEJ010000011.1"/>
</dbReference>
<gene>
    <name evidence="1" type="ORF">CSEC_2191</name>
</gene>
<dbReference type="AlphaFoldDB" id="A0A090D0D7"/>
<keyword evidence="2" id="KW-1185">Reference proteome</keyword>
<sequence length="779" mass="90345">MWGDDPLTINCDTEQYRAGLYLSSRSQVRNWGHSFVSYQEDHFSKLFPELRAFDEGKDVLSLIEKGAEKSSWSNIFNRSQDKNKQFKNLFREWRQSLDETLDRVRYDERCYLLERLKKIVEPILNVNLAIVKLRLMDDKLFSEKTELAFNQFENLLKKVLETPTIEQIRSGNFEKKQSLPIIPSIALAALTSPVFRSLAPFAVTRACLLNKRLIQNRISRKTLKKSKSESDLSKLSCLKQNKPNYSCFPRLEMPEVKPFTYLLPSFGPNWEEHLAAAFKKLPGLKEITAAARICEQTQVLSLITQFLRDETVFEKLAITLCSLKGEVFLAVVSASEDRISELNLLFKHFKERRPKLAECRFQKLSKELVLSSNFLRDRIDAYAEKFRSFSGNNLSSLDLQEIYSLRQHVRLKIETFHLFKDLFKEVLSKAETQHVILLDLLHEHEIFLKRLTEKSTQEQTGGALLAILNRIIFEDSLFDETIEFIGQWSICGIEDYHKFGIYGGIALKELPLDKNECQVRLIKLAAANLAAVNLASTQDLQQKEIYNKKVLASYLADKNIQAALKKRTLQNLPLIYFEKTLDLFEEWFISKLRDYHSIGLYGEISPHHLQLNNEEYETSLRSLAIANLEAIGLSKTDDLQQKEIYSLSSLRGYLMQEEIKLELTERTKKVLPLIFLKETIDLLKVWDLVEIEDFHAIGLYGDIPLESLKIEKNEYEENFRMLALDNLETMGLSKTFELELKEIYDRSAFAEYLAKTEIKSTLTELTLQNLSLIFQKGRL</sequence>
<dbReference type="EMBL" id="CCEJ010000011">
    <property type="protein sequence ID" value="CDR34997.1"/>
    <property type="molecule type" value="Genomic_DNA"/>
</dbReference>
<accession>A0A090D0D7</accession>
<protein>
    <submittedName>
        <fullName evidence="1">Uncharacterized protein</fullName>
    </submittedName>
</protein>
<organism evidence="1 2">
    <name type="scientific">Candidatus Criblamydia sequanensis CRIB-18</name>
    <dbReference type="NCBI Taxonomy" id="1437425"/>
    <lineage>
        <taxon>Bacteria</taxon>
        <taxon>Pseudomonadati</taxon>
        <taxon>Chlamydiota</taxon>
        <taxon>Chlamydiia</taxon>
        <taxon>Parachlamydiales</taxon>
        <taxon>Candidatus Criblamydiaceae</taxon>
        <taxon>Candidatus Criblamydia</taxon>
    </lineage>
</organism>
<comment type="caution">
    <text evidence="1">The sequence shown here is derived from an EMBL/GenBank/DDBJ whole genome shotgun (WGS) entry which is preliminary data.</text>
</comment>
<proteinExistence type="predicted"/>
<name>A0A090D0D7_9BACT</name>
<evidence type="ECO:0000313" key="2">
    <source>
        <dbReference type="Proteomes" id="UP000031552"/>
    </source>
</evidence>
<reference evidence="1" key="2">
    <citation type="submission" date="2014-09" db="EMBL/GenBank/DDBJ databases">
        <title>Criblamydia sequanensis harbors a mega-plasmid encoding arsenite resistance.</title>
        <authorList>
            <person name="Bertelli C."/>
            <person name="Goesmann A."/>
            <person name="Greub G."/>
        </authorList>
    </citation>
    <scope>NUCLEOTIDE SEQUENCE [LARGE SCALE GENOMIC DNA]</scope>
    <source>
        <strain evidence="1">CRIB-18</strain>
    </source>
</reference>
<dbReference type="Proteomes" id="UP000031552">
    <property type="component" value="Unassembled WGS sequence"/>
</dbReference>